<dbReference type="GO" id="GO:0043856">
    <property type="term" value="F:anti-sigma factor antagonist activity"/>
    <property type="evidence" value="ECO:0007669"/>
    <property type="project" value="InterPro"/>
</dbReference>
<comment type="caution">
    <text evidence="4">The sequence shown here is derived from an EMBL/GenBank/DDBJ whole genome shotgun (WGS) entry which is preliminary data.</text>
</comment>
<dbReference type="InterPro" id="IPR036513">
    <property type="entry name" value="STAS_dom_sf"/>
</dbReference>
<evidence type="ECO:0000256" key="1">
    <source>
        <dbReference type="ARBA" id="ARBA00009013"/>
    </source>
</evidence>
<feature type="domain" description="STAS" evidence="3">
    <location>
        <begin position="14"/>
        <end position="123"/>
    </location>
</feature>
<proteinExistence type="inferred from homology"/>
<accession>A0A919DM34</accession>
<dbReference type="PROSITE" id="PS50801">
    <property type="entry name" value="STAS"/>
    <property type="match status" value="1"/>
</dbReference>
<keyword evidence="5" id="KW-1185">Reference proteome</keyword>
<dbReference type="EMBL" id="BNAT01000042">
    <property type="protein sequence ID" value="GHE55722.1"/>
    <property type="molecule type" value="Genomic_DNA"/>
</dbReference>
<organism evidence="4 5">
    <name type="scientific">Streptomyces capitiformicae</name>
    <dbReference type="NCBI Taxonomy" id="2014920"/>
    <lineage>
        <taxon>Bacteria</taxon>
        <taxon>Bacillati</taxon>
        <taxon>Actinomycetota</taxon>
        <taxon>Actinomycetes</taxon>
        <taxon>Kitasatosporales</taxon>
        <taxon>Streptomycetaceae</taxon>
        <taxon>Streptomyces</taxon>
    </lineage>
</organism>
<dbReference type="InterPro" id="IPR002645">
    <property type="entry name" value="STAS_dom"/>
</dbReference>
<name>A0A919DM34_9ACTN</name>
<sequence>MSVLMDDNHTRSSTYRTTRAADGSTVVTLCGELDLLVVPALSAALDALTAVSRPDLVLDLRPVSFIDCSGLGVLCRAHRRIRSRHGRLRLVTSDRAFRRLLRCTRLSGVFEVYPGLAEALADRALVAEAATSPL</sequence>
<dbReference type="PANTHER" id="PTHR33495">
    <property type="entry name" value="ANTI-SIGMA FACTOR ANTAGONIST TM_1081-RELATED-RELATED"/>
    <property type="match status" value="1"/>
</dbReference>
<protein>
    <recommendedName>
        <fullName evidence="2">Anti-sigma factor antagonist</fullName>
    </recommendedName>
</protein>
<dbReference type="Pfam" id="PF01740">
    <property type="entry name" value="STAS"/>
    <property type="match status" value="1"/>
</dbReference>
<dbReference type="NCBIfam" id="TIGR00377">
    <property type="entry name" value="ant_ant_sig"/>
    <property type="match status" value="1"/>
</dbReference>
<gene>
    <name evidence="4" type="ORF">GCM10017771_78340</name>
</gene>
<evidence type="ECO:0000313" key="5">
    <source>
        <dbReference type="Proteomes" id="UP000603227"/>
    </source>
</evidence>
<dbReference type="CDD" id="cd07043">
    <property type="entry name" value="STAS_anti-anti-sigma_factors"/>
    <property type="match status" value="1"/>
</dbReference>
<dbReference type="PANTHER" id="PTHR33495:SF2">
    <property type="entry name" value="ANTI-SIGMA FACTOR ANTAGONIST TM_1081-RELATED"/>
    <property type="match status" value="1"/>
</dbReference>
<evidence type="ECO:0000313" key="4">
    <source>
        <dbReference type="EMBL" id="GHE55722.1"/>
    </source>
</evidence>
<dbReference type="InterPro" id="IPR003658">
    <property type="entry name" value="Anti-sigma_ant"/>
</dbReference>
<dbReference type="Gene3D" id="3.30.750.24">
    <property type="entry name" value="STAS domain"/>
    <property type="match status" value="1"/>
</dbReference>
<evidence type="ECO:0000256" key="2">
    <source>
        <dbReference type="RuleBase" id="RU003749"/>
    </source>
</evidence>
<evidence type="ECO:0000259" key="3">
    <source>
        <dbReference type="PROSITE" id="PS50801"/>
    </source>
</evidence>
<dbReference type="SUPFAM" id="SSF52091">
    <property type="entry name" value="SpoIIaa-like"/>
    <property type="match status" value="1"/>
</dbReference>
<comment type="similarity">
    <text evidence="1 2">Belongs to the anti-sigma-factor antagonist family.</text>
</comment>
<reference evidence="4" key="2">
    <citation type="submission" date="2020-09" db="EMBL/GenBank/DDBJ databases">
        <authorList>
            <person name="Sun Q."/>
            <person name="Zhou Y."/>
        </authorList>
    </citation>
    <scope>NUCLEOTIDE SEQUENCE</scope>
    <source>
        <strain evidence="4">CGMCC 4.7403</strain>
    </source>
</reference>
<reference evidence="4" key="1">
    <citation type="journal article" date="2014" name="Int. J. Syst. Evol. Microbiol.">
        <title>Complete genome sequence of Corynebacterium casei LMG S-19264T (=DSM 44701T), isolated from a smear-ripened cheese.</title>
        <authorList>
            <consortium name="US DOE Joint Genome Institute (JGI-PGF)"/>
            <person name="Walter F."/>
            <person name="Albersmeier A."/>
            <person name="Kalinowski J."/>
            <person name="Ruckert C."/>
        </authorList>
    </citation>
    <scope>NUCLEOTIDE SEQUENCE</scope>
    <source>
        <strain evidence="4">CGMCC 4.7403</strain>
    </source>
</reference>
<dbReference type="AlphaFoldDB" id="A0A919DM34"/>
<dbReference type="Proteomes" id="UP000603227">
    <property type="component" value="Unassembled WGS sequence"/>
</dbReference>